<feature type="active site" description="Proton acceptor" evidence="7">
    <location>
        <position position="252"/>
    </location>
</feature>
<dbReference type="EMBL" id="JAGXTP010000001">
    <property type="protein sequence ID" value="MBS3848183.1"/>
    <property type="molecule type" value="Genomic_DNA"/>
</dbReference>
<dbReference type="AlphaFoldDB" id="A0A942I5Y3"/>
<comment type="pathway">
    <text evidence="7">Bacterial outer membrane biogenesis; LPS lipid A biosynthesis.</text>
</comment>
<dbReference type="Pfam" id="PF04613">
    <property type="entry name" value="LpxD"/>
    <property type="match status" value="1"/>
</dbReference>
<keyword evidence="4 7" id="KW-0677">Repeat</keyword>
<dbReference type="PROSITE" id="PS00101">
    <property type="entry name" value="HEXAPEP_TRANSFERASES"/>
    <property type="match status" value="1"/>
</dbReference>
<dbReference type="RefSeq" id="WP_212657747.1">
    <property type="nucleotide sequence ID" value="NZ_JAGXTP010000001.1"/>
</dbReference>
<dbReference type="GO" id="GO:0016020">
    <property type="term" value="C:membrane"/>
    <property type="evidence" value="ECO:0007669"/>
    <property type="project" value="GOC"/>
</dbReference>
<evidence type="ECO:0000256" key="2">
    <source>
        <dbReference type="ARBA" id="ARBA00022556"/>
    </source>
</evidence>
<dbReference type="InterPro" id="IPR007691">
    <property type="entry name" value="LpxD"/>
</dbReference>
<dbReference type="GO" id="GO:0016410">
    <property type="term" value="F:N-acyltransferase activity"/>
    <property type="evidence" value="ECO:0007669"/>
    <property type="project" value="InterPro"/>
</dbReference>
<comment type="function">
    <text evidence="7">Catalyzes the N-acylation of UDP-3-O-acylglucosamine using 3-hydroxyacyl-ACP as the acyl donor. Is involved in the biosynthesis of lipid A, a phosphorylated glycolipid that anchors the lipopolysaccharide to the outer membrane of the cell.</text>
</comment>
<comment type="catalytic activity">
    <reaction evidence="7">
        <text>a UDP-3-O-[(3R)-3-hydroxyacyl]-alpha-D-glucosamine + a (3R)-hydroxyacyl-[ACP] = a UDP-2-N,3-O-bis[(3R)-3-hydroxyacyl]-alpha-D-glucosamine + holo-[ACP] + H(+)</text>
        <dbReference type="Rhea" id="RHEA:53836"/>
        <dbReference type="Rhea" id="RHEA-COMP:9685"/>
        <dbReference type="Rhea" id="RHEA-COMP:9945"/>
        <dbReference type="ChEBI" id="CHEBI:15378"/>
        <dbReference type="ChEBI" id="CHEBI:64479"/>
        <dbReference type="ChEBI" id="CHEBI:78827"/>
        <dbReference type="ChEBI" id="CHEBI:137740"/>
        <dbReference type="ChEBI" id="CHEBI:137748"/>
        <dbReference type="EC" id="2.3.1.191"/>
    </reaction>
</comment>
<comment type="subunit">
    <text evidence="7">Homotrimer.</text>
</comment>
<dbReference type="GO" id="GO:0009245">
    <property type="term" value="P:lipid A biosynthetic process"/>
    <property type="evidence" value="ECO:0007669"/>
    <property type="project" value="UniProtKB-UniRule"/>
</dbReference>
<dbReference type="PANTHER" id="PTHR43378:SF2">
    <property type="entry name" value="UDP-3-O-ACYLGLUCOSAMINE N-ACYLTRANSFERASE 1, MITOCHONDRIAL-RELATED"/>
    <property type="match status" value="1"/>
</dbReference>
<dbReference type="HAMAP" id="MF_00523">
    <property type="entry name" value="LpxD"/>
    <property type="match status" value="1"/>
</dbReference>
<dbReference type="CDD" id="cd03352">
    <property type="entry name" value="LbH_LpxD"/>
    <property type="match status" value="1"/>
</dbReference>
<sequence length="342" mass="35296">MVDTRFHRFAGPTTVGTLLRALERNDLLQDLAAPDLMIDGATDLDVAGANDFALAAHVSYTDALKSTAAGVVIVSRALADAVPEGCVALVCDKPHHLFADVLDYLYPNSTRSVIAGGRDDLGEPVFEADVVIGTNVVLGQGVEIGRGSIIGANTVIGAGVTIGRNTTIAANCTIDCAHIGNGVVIHSGTRIGSEGFGWLDFGVSNRKLPQLGRVLIQNNVEIGANATIDRGALGDTMIGEGTKIDNLVQIGHNCRIGRNCIIAAMSGLSGSTIVGDGVLMGGGVGTSGHLEIGAGSVVHGRAAVTKDWPEGSKLAGAPAQDIMDFWREIAAMRKLSKGVKRG</sequence>
<keyword evidence="10" id="KW-1185">Reference proteome</keyword>
<dbReference type="Proteomes" id="UP000678281">
    <property type="component" value="Unassembled WGS sequence"/>
</dbReference>
<proteinExistence type="inferred from homology"/>
<dbReference type="EC" id="2.3.1.191" evidence="7"/>
<keyword evidence="6 7" id="KW-0012">Acyltransferase</keyword>
<dbReference type="GO" id="GO:0103118">
    <property type="term" value="F:UDP-3-O-[(3R)-3-hydroxyacyl]-glucosamine N-acyltransferase activity"/>
    <property type="evidence" value="ECO:0007669"/>
    <property type="project" value="UniProtKB-EC"/>
</dbReference>
<evidence type="ECO:0000313" key="9">
    <source>
        <dbReference type="EMBL" id="MBS3848183.1"/>
    </source>
</evidence>
<feature type="domain" description="UDP-3-O-[3-hydroxymyristoyl] glucosamine N-acyltransferase non-repeat region" evidence="8">
    <location>
        <begin position="35"/>
        <end position="103"/>
    </location>
</feature>
<dbReference type="NCBIfam" id="TIGR01853">
    <property type="entry name" value="lipid_A_lpxD"/>
    <property type="match status" value="1"/>
</dbReference>
<comment type="similarity">
    <text evidence="7">Belongs to the transferase hexapeptide repeat family. LpxD subfamily.</text>
</comment>
<keyword evidence="1 7" id="KW-0444">Lipid biosynthesis</keyword>
<protein>
    <recommendedName>
        <fullName evidence="7">UDP-3-O-acylglucosamine N-acyltransferase</fullName>
        <ecNumber evidence="7">2.3.1.191</ecNumber>
    </recommendedName>
</protein>
<dbReference type="InterPro" id="IPR018357">
    <property type="entry name" value="Hexapep_transf_CS"/>
</dbReference>
<dbReference type="NCBIfam" id="NF002060">
    <property type="entry name" value="PRK00892.1"/>
    <property type="match status" value="1"/>
</dbReference>
<dbReference type="Pfam" id="PF00132">
    <property type="entry name" value="Hexapep"/>
    <property type="match status" value="2"/>
</dbReference>
<dbReference type="InterPro" id="IPR011004">
    <property type="entry name" value="Trimer_LpxA-like_sf"/>
</dbReference>
<evidence type="ECO:0000256" key="5">
    <source>
        <dbReference type="ARBA" id="ARBA00023098"/>
    </source>
</evidence>
<dbReference type="PANTHER" id="PTHR43378">
    <property type="entry name" value="UDP-3-O-ACYLGLUCOSAMINE N-ACYLTRANSFERASE"/>
    <property type="match status" value="1"/>
</dbReference>
<name>A0A942I5Y3_9HYPH</name>
<dbReference type="InterPro" id="IPR020573">
    <property type="entry name" value="UDP_GlcNAc_AcTrfase_non-rep"/>
</dbReference>
<gene>
    <name evidence="7 9" type="primary">lpxD</name>
    <name evidence="9" type="ORF">KD146_05675</name>
</gene>
<keyword evidence="3 7" id="KW-0808">Transferase</keyword>
<organism evidence="9 10">
    <name type="scientific">Devosia litorisediminis</name>
    <dbReference type="NCBI Taxonomy" id="2829817"/>
    <lineage>
        <taxon>Bacteria</taxon>
        <taxon>Pseudomonadati</taxon>
        <taxon>Pseudomonadota</taxon>
        <taxon>Alphaproteobacteria</taxon>
        <taxon>Hyphomicrobiales</taxon>
        <taxon>Devosiaceae</taxon>
        <taxon>Devosia</taxon>
    </lineage>
</organism>
<evidence type="ECO:0000256" key="7">
    <source>
        <dbReference type="HAMAP-Rule" id="MF_00523"/>
    </source>
</evidence>
<keyword evidence="5 7" id="KW-0443">Lipid metabolism</keyword>
<dbReference type="InterPro" id="IPR001451">
    <property type="entry name" value="Hexapep"/>
</dbReference>
<evidence type="ECO:0000256" key="3">
    <source>
        <dbReference type="ARBA" id="ARBA00022679"/>
    </source>
</evidence>
<comment type="caution">
    <text evidence="9">The sequence shown here is derived from an EMBL/GenBank/DDBJ whole genome shotgun (WGS) entry which is preliminary data.</text>
</comment>
<dbReference type="Gene3D" id="2.160.10.10">
    <property type="entry name" value="Hexapeptide repeat proteins"/>
    <property type="match status" value="2"/>
</dbReference>
<accession>A0A942I5Y3</accession>
<keyword evidence="2 7" id="KW-0441">Lipid A biosynthesis</keyword>
<evidence type="ECO:0000313" key="10">
    <source>
        <dbReference type="Proteomes" id="UP000678281"/>
    </source>
</evidence>
<evidence type="ECO:0000256" key="6">
    <source>
        <dbReference type="ARBA" id="ARBA00023315"/>
    </source>
</evidence>
<reference evidence="9" key="1">
    <citation type="submission" date="2021-04" db="EMBL/GenBank/DDBJ databases">
        <title>Devosia litorisediminis sp. nov., isolated from a sand dune.</title>
        <authorList>
            <person name="Park S."/>
            <person name="Yoon J.-H."/>
        </authorList>
    </citation>
    <scope>NUCLEOTIDE SEQUENCE</scope>
    <source>
        <strain evidence="9">BSSL-BM10</strain>
    </source>
</reference>
<evidence type="ECO:0000256" key="4">
    <source>
        <dbReference type="ARBA" id="ARBA00022737"/>
    </source>
</evidence>
<dbReference type="Gene3D" id="3.40.1390.10">
    <property type="entry name" value="MurE/MurF, N-terminal domain"/>
    <property type="match status" value="1"/>
</dbReference>
<evidence type="ECO:0000256" key="1">
    <source>
        <dbReference type="ARBA" id="ARBA00022516"/>
    </source>
</evidence>
<evidence type="ECO:0000259" key="8">
    <source>
        <dbReference type="Pfam" id="PF04613"/>
    </source>
</evidence>
<dbReference type="SUPFAM" id="SSF51161">
    <property type="entry name" value="Trimeric LpxA-like enzymes"/>
    <property type="match status" value="1"/>
</dbReference>